<accession>A0A7S0GJU8</accession>
<protein>
    <recommendedName>
        <fullName evidence="2">Protein kinase domain-containing protein</fullName>
    </recommendedName>
</protein>
<evidence type="ECO:0000313" key="1">
    <source>
        <dbReference type="EMBL" id="CAD8424475.1"/>
    </source>
</evidence>
<dbReference type="EMBL" id="HBEL01044322">
    <property type="protein sequence ID" value="CAD8424475.1"/>
    <property type="molecule type" value="Transcribed_RNA"/>
</dbReference>
<dbReference type="AlphaFoldDB" id="A0A7S0GJU8"/>
<gene>
    <name evidence="1" type="ORF">PINE0816_LOCUS20634</name>
</gene>
<sequence>MKKNTALVLAQAAVPTVSQVISVKSIARLWGGMGSVIRVQCDSIDLIIKVIECRNPISHGDLRKAASYVVECNFYMLYSQYLCDSICCKGLHCANDDRGNITIVMTPLPHPTMHSIEGEDSSLACLRSIAHLHAYFWGEKSNIAVSNGLAEQGGYWYLDTRPDEYSSMSKHGLEGKLRNVARGIDRCLKDHPYQTCLHGDLKVRGECLIASREKNNFRFIAL</sequence>
<name>A0A7S0GJU8_9STRA</name>
<proteinExistence type="predicted"/>
<organism evidence="1">
    <name type="scientific">Proboscia inermis</name>
    <dbReference type="NCBI Taxonomy" id="420281"/>
    <lineage>
        <taxon>Eukaryota</taxon>
        <taxon>Sar</taxon>
        <taxon>Stramenopiles</taxon>
        <taxon>Ochrophyta</taxon>
        <taxon>Bacillariophyta</taxon>
        <taxon>Coscinodiscophyceae</taxon>
        <taxon>Rhizosoleniophycidae</taxon>
        <taxon>Rhizosoleniales</taxon>
        <taxon>Rhizosoleniaceae</taxon>
        <taxon>Proboscia</taxon>
    </lineage>
</organism>
<reference evidence="1" key="1">
    <citation type="submission" date="2021-01" db="EMBL/GenBank/DDBJ databases">
        <authorList>
            <person name="Corre E."/>
            <person name="Pelletier E."/>
            <person name="Niang G."/>
            <person name="Scheremetjew M."/>
            <person name="Finn R."/>
            <person name="Kale V."/>
            <person name="Holt S."/>
            <person name="Cochrane G."/>
            <person name="Meng A."/>
            <person name="Brown T."/>
            <person name="Cohen L."/>
        </authorList>
    </citation>
    <scope>NUCLEOTIDE SEQUENCE</scope>
    <source>
        <strain evidence="1">CCAP1064/1</strain>
    </source>
</reference>
<evidence type="ECO:0008006" key="2">
    <source>
        <dbReference type="Google" id="ProtNLM"/>
    </source>
</evidence>